<gene>
    <name evidence="1" type="ORF">R4315_27740</name>
</gene>
<comment type="caution">
    <text evidence="1">The sequence shown here is derived from an EMBL/GenBank/DDBJ whole genome shotgun (WGS) entry which is preliminary data.</text>
</comment>
<dbReference type="Pfam" id="PF10025">
    <property type="entry name" value="DUF2267"/>
    <property type="match status" value="1"/>
</dbReference>
<sequence>MNKEELVSAVRSTAGIDTVEHGEAAIRATLRVLGQRLSGGETKDLAAQLPPAFNDTLPATGPGERFGVDEFYGKVAEDEGLGCSKEQARQHARAVMAALKASVTGGEFDDVVAQLPDEYADLLGTGPVQH</sequence>
<evidence type="ECO:0000313" key="1">
    <source>
        <dbReference type="EMBL" id="MDV7268315.1"/>
    </source>
</evidence>
<dbReference type="AlphaFoldDB" id="A0AAE4V4N1"/>
<reference evidence="1" key="1">
    <citation type="submission" date="2023-10" db="EMBL/GenBank/DDBJ databases">
        <title>Development of a sustainable strategy for remediation of hydrocarbon-contaminated territories based on the waste exchange concept.</title>
        <authorList>
            <person name="Krivoruchko A."/>
        </authorList>
    </citation>
    <scope>NUCLEOTIDE SEQUENCE</scope>
    <source>
        <strain evidence="1">IEGM 68</strain>
    </source>
</reference>
<dbReference type="RefSeq" id="WP_317747204.1">
    <property type="nucleotide sequence ID" value="NZ_JAWLUP010000147.1"/>
</dbReference>
<dbReference type="InterPro" id="IPR038282">
    <property type="entry name" value="DUF2267_sf"/>
</dbReference>
<organism evidence="1 2">
    <name type="scientific">Rhodococcus oxybenzonivorans</name>
    <dbReference type="NCBI Taxonomy" id="1990687"/>
    <lineage>
        <taxon>Bacteria</taxon>
        <taxon>Bacillati</taxon>
        <taxon>Actinomycetota</taxon>
        <taxon>Actinomycetes</taxon>
        <taxon>Mycobacteriales</taxon>
        <taxon>Nocardiaceae</taxon>
        <taxon>Rhodococcus</taxon>
    </lineage>
</organism>
<dbReference type="EMBL" id="JAWLUP010000147">
    <property type="protein sequence ID" value="MDV7268315.1"/>
    <property type="molecule type" value="Genomic_DNA"/>
</dbReference>
<name>A0AAE4V4N1_9NOCA</name>
<dbReference type="Gene3D" id="1.10.490.110">
    <property type="entry name" value="Uncharacterized conserved protein DUF2267"/>
    <property type="match status" value="1"/>
</dbReference>
<accession>A0AAE4V4N1</accession>
<dbReference type="InterPro" id="IPR018727">
    <property type="entry name" value="DUF2267"/>
</dbReference>
<protein>
    <submittedName>
        <fullName evidence="1">DUF2267 domain-containing protein</fullName>
    </submittedName>
</protein>
<evidence type="ECO:0000313" key="2">
    <source>
        <dbReference type="Proteomes" id="UP001185863"/>
    </source>
</evidence>
<dbReference type="Proteomes" id="UP001185863">
    <property type="component" value="Unassembled WGS sequence"/>
</dbReference>
<proteinExistence type="predicted"/>